<gene>
    <name evidence="3" type="ORF">CVT26_012147</name>
</gene>
<dbReference type="PANTHER" id="PTHR10963">
    <property type="entry name" value="GLYCOSYL HYDROLASE-RELATED"/>
    <property type="match status" value="1"/>
</dbReference>
<dbReference type="InParanoid" id="A0A409W5S3"/>
<reference evidence="3 4" key="1">
    <citation type="journal article" date="2018" name="Evol. Lett.">
        <title>Horizontal gene cluster transfer increased hallucinogenic mushroom diversity.</title>
        <authorList>
            <person name="Reynolds H.T."/>
            <person name="Vijayakumar V."/>
            <person name="Gluck-Thaler E."/>
            <person name="Korotkin H.B."/>
            <person name="Matheny P.B."/>
            <person name="Slot J.C."/>
        </authorList>
    </citation>
    <scope>NUCLEOTIDE SEQUENCE [LARGE SCALE GENOMIC DNA]</scope>
    <source>
        <strain evidence="3 4">SRW20</strain>
    </source>
</reference>
<name>A0A409W5S3_9AGAR</name>
<dbReference type="AlphaFoldDB" id="A0A409W5S3"/>
<dbReference type="STRING" id="231916.A0A409W5S3"/>
<sequence length="401" mass="42811">MRGLHWNAVYVLACLFPRLLAQCVICHDVQPAQIYNPVREHAGQTFFDRWAYYGNIDNTTWGNVTFQDQANATARGLTFINSAGNAIVKVDNTTNIPPAPLVNRDSIRLTSLDSYGVGSLILIDVVHIPYGCSVWPSFWTYGIEETWPLAGEIDIIEAINDMPNNQVALHTTPGCFLASNPPQTGHTLETDCSKPQGCIVAETKPNSFGQGFAQAGGGVYALLLESDAVSSWFWSRSDIPASIANATSSSPMDISSWGLPTAAYPSSACNIDQFFPPQNLVLLTTLCGVWAGVPSIYASTCHTPTNNCVNDNVIGNGSNYANAYWEIRYIRTYLSANATPTTSSSAASPTDSPAAASDAATTVVVVTQSPLPTAEGSSALPTFQFPEIIGIIAAVAAVLMT</sequence>
<dbReference type="Gene3D" id="2.60.120.200">
    <property type="match status" value="1"/>
</dbReference>
<dbReference type="PROSITE" id="PS51762">
    <property type="entry name" value="GH16_2"/>
    <property type="match status" value="1"/>
</dbReference>
<dbReference type="InterPro" id="IPR000757">
    <property type="entry name" value="Beta-glucanase-like"/>
</dbReference>
<evidence type="ECO:0000313" key="3">
    <source>
        <dbReference type="EMBL" id="PPQ73832.1"/>
    </source>
</evidence>
<proteinExistence type="predicted"/>
<feature type="domain" description="GH16" evidence="2">
    <location>
        <begin position="4"/>
        <end position="299"/>
    </location>
</feature>
<dbReference type="GO" id="GO:0004553">
    <property type="term" value="F:hydrolase activity, hydrolyzing O-glycosyl compounds"/>
    <property type="evidence" value="ECO:0007669"/>
    <property type="project" value="InterPro"/>
</dbReference>
<evidence type="ECO:0000259" key="2">
    <source>
        <dbReference type="PROSITE" id="PS51762"/>
    </source>
</evidence>
<evidence type="ECO:0000256" key="1">
    <source>
        <dbReference type="SAM" id="SignalP"/>
    </source>
</evidence>
<dbReference type="SUPFAM" id="SSF49899">
    <property type="entry name" value="Concanavalin A-like lectins/glucanases"/>
    <property type="match status" value="1"/>
</dbReference>
<evidence type="ECO:0000313" key="4">
    <source>
        <dbReference type="Proteomes" id="UP000284706"/>
    </source>
</evidence>
<dbReference type="InterPro" id="IPR013320">
    <property type="entry name" value="ConA-like_dom_sf"/>
</dbReference>
<dbReference type="EMBL" id="NHYE01005381">
    <property type="protein sequence ID" value="PPQ73832.1"/>
    <property type="molecule type" value="Genomic_DNA"/>
</dbReference>
<dbReference type="OrthoDB" id="192832at2759"/>
<feature type="signal peptide" evidence="1">
    <location>
        <begin position="1"/>
        <end position="21"/>
    </location>
</feature>
<dbReference type="GO" id="GO:0009251">
    <property type="term" value="P:glucan catabolic process"/>
    <property type="evidence" value="ECO:0007669"/>
    <property type="project" value="TreeGrafter"/>
</dbReference>
<comment type="caution">
    <text evidence="3">The sequence shown here is derived from an EMBL/GenBank/DDBJ whole genome shotgun (WGS) entry which is preliminary data.</text>
</comment>
<keyword evidence="4" id="KW-1185">Reference proteome</keyword>
<feature type="chain" id="PRO_5019525697" description="GH16 domain-containing protein" evidence="1">
    <location>
        <begin position="22"/>
        <end position="401"/>
    </location>
</feature>
<dbReference type="Pfam" id="PF26113">
    <property type="entry name" value="GH16_XgeA"/>
    <property type="match status" value="1"/>
</dbReference>
<accession>A0A409W5S3</accession>
<protein>
    <recommendedName>
        <fullName evidence="2">GH16 domain-containing protein</fullName>
    </recommendedName>
</protein>
<dbReference type="InterPro" id="IPR050546">
    <property type="entry name" value="Glycosyl_Hydrlase_16"/>
</dbReference>
<organism evidence="3 4">
    <name type="scientific">Gymnopilus dilepis</name>
    <dbReference type="NCBI Taxonomy" id="231916"/>
    <lineage>
        <taxon>Eukaryota</taxon>
        <taxon>Fungi</taxon>
        <taxon>Dikarya</taxon>
        <taxon>Basidiomycota</taxon>
        <taxon>Agaricomycotina</taxon>
        <taxon>Agaricomycetes</taxon>
        <taxon>Agaricomycetidae</taxon>
        <taxon>Agaricales</taxon>
        <taxon>Agaricineae</taxon>
        <taxon>Hymenogastraceae</taxon>
        <taxon>Gymnopilus</taxon>
    </lineage>
</organism>
<keyword evidence="1" id="KW-0732">Signal</keyword>
<dbReference type="PANTHER" id="PTHR10963:SF24">
    <property type="entry name" value="GLYCOSIDASE C21B10.07-RELATED"/>
    <property type="match status" value="1"/>
</dbReference>
<dbReference type="Proteomes" id="UP000284706">
    <property type="component" value="Unassembled WGS sequence"/>
</dbReference>